<dbReference type="CDD" id="cd12087">
    <property type="entry name" value="TM_EGFR-like"/>
    <property type="match status" value="1"/>
</dbReference>
<evidence type="ECO:0008006" key="6">
    <source>
        <dbReference type="Google" id="ProtNLM"/>
    </source>
</evidence>
<sequence>MSLFQSFGPLLAALALLFTFPVTVNAALTNLTIDDANSTFFTHPCAGCSAQPGTVEIYDQTWHDGNNGSSGTFTFQGTEVYIYGIDLADPVNISPTMEAAADAFHYYAGSDQFVFNSLFYHAANLSGGANHTVSWTLHGTKKMGRARSSTTLSMASASTSIKSHTGSIAGGVVGAVGSALLIGVGLFFLLRQRKKARENALGDAEHKTHPIRVRTNYVVPFTTHAPARNSNSDDDGGTSPVQSAMSPVASKQYETGWPRPPGAVDEHAPVRAPHGALELPGGESTMASSARERFLEDRLAILEAHVNQHLPPPYEHSGSQE</sequence>
<feature type="chain" id="PRO_5042223378" description="Cellobiose dehydrogenase cytochrome domain-containing protein" evidence="3">
    <location>
        <begin position="27"/>
        <end position="321"/>
    </location>
</feature>
<evidence type="ECO:0000256" key="1">
    <source>
        <dbReference type="SAM" id="MobiDB-lite"/>
    </source>
</evidence>
<keyword evidence="2" id="KW-0472">Membrane</keyword>
<keyword evidence="3" id="KW-0732">Signal</keyword>
<proteinExistence type="predicted"/>
<name>A0AAD7DJE1_MYCRO</name>
<gene>
    <name evidence="4" type="ORF">B0H17DRAFT_1200430</name>
</gene>
<evidence type="ECO:0000313" key="4">
    <source>
        <dbReference type="EMBL" id="KAJ7692612.1"/>
    </source>
</evidence>
<keyword evidence="2" id="KW-0812">Transmembrane</keyword>
<evidence type="ECO:0000313" key="5">
    <source>
        <dbReference type="Proteomes" id="UP001221757"/>
    </source>
</evidence>
<feature type="transmembrane region" description="Helical" evidence="2">
    <location>
        <begin position="168"/>
        <end position="190"/>
    </location>
</feature>
<keyword evidence="2" id="KW-1133">Transmembrane helix</keyword>
<dbReference type="Proteomes" id="UP001221757">
    <property type="component" value="Unassembled WGS sequence"/>
</dbReference>
<dbReference type="EMBL" id="JARKIE010000051">
    <property type="protein sequence ID" value="KAJ7692612.1"/>
    <property type="molecule type" value="Genomic_DNA"/>
</dbReference>
<evidence type="ECO:0000256" key="2">
    <source>
        <dbReference type="SAM" id="Phobius"/>
    </source>
</evidence>
<protein>
    <recommendedName>
        <fullName evidence="6">Cellobiose dehydrogenase cytochrome domain-containing protein</fullName>
    </recommendedName>
</protein>
<organism evidence="4 5">
    <name type="scientific">Mycena rosella</name>
    <name type="common">Pink bonnet</name>
    <name type="synonym">Agaricus rosellus</name>
    <dbReference type="NCBI Taxonomy" id="1033263"/>
    <lineage>
        <taxon>Eukaryota</taxon>
        <taxon>Fungi</taxon>
        <taxon>Dikarya</taxon>
        <taxon>Basidiomycota</taxon>
        <taxon>Agaricomycotina</taxon>
        <taxon>Agaricomycetes</taxon>
        <taxon>Agaricomycetidae</taxon>
        <taxon>Agaricales</taxon>
        <taxon>Marasmiineae</taxon>
        <taxon>Mycenaceae</taxon>
        <taxon>Mycena</taxon>
    </lineage>
</organism>
<dbReference type="AlphaFoldDB" id="A0AAD7DJE1"/>
<feature type="region of interest" description="Disordered" evidence="1">
    <location>
        <begin position="223"/>
        <end position="290"/>
    </location>
</feature>
<evidence type="ECO:0000256" key="3">
    <source>
        <dbReference type="SAM" id="SignalP"/>
    </source>
</evidence>
<accession>A0AAD7DJE1</accession>
<feature type="signal peptide" evidence="3">
    <location>
        <begin position="1"/>
        <end position="26"/>
    </location>
</feature>
<reference evidence="4" key="1">
    <citation type="submission" date="2023-03" db="EMBL/GenBank/DDBJ databases">
        <title>Massive genome expansion in bonnet fungi (Mycena s.s.) driven by repeated elements and novel gene families across ecological guilds.</title>
        <authorList>
            <consortium name="Lawrence Berkeley National Laboratory"/>
            <person name="Harder C.B."/>
            <person name="Miyauchi S."/>
            <person name="Viragh M."/>
            <person name="Kuo A."/>
            <person name="Thoen E."/>
            <person name="Andreopoulos B."/>
            <person name="Lu D."/>
            <person name="Skrede I."/>
            <person name="Drula E."/>
            <person name="Henrissat B."/>
            <person name="Morin E."/>
            <person name="Kohler A."/>
            <person name="Barry K."/>
            <person name="LaButti K."/>
            <person name="Morin E."/>
            <person name="Salamov A."/>
            <person name="Lipzen A."/>
            <person name="Mereny Z."/>
            <person name="Hegedus B."/>
            <person name="Baldrian P."/>
            <person name="Stursova M."/>
            <person name="Weitz H."/>
            <person name="Taylor A."/>
            <person name="Grigoriev I.V."/>
            <person name="Nagy L.G."/>
            <person name="Martin F."/>
            <person name="Kauserud H."/>
        </authorList>
    </citation>
    <scope>NUCLEOTIDE SEQUENCE</scope>
    <source>
        <strain evidence="4">CBHHK067</strain>
    </source>
</reference>
<keyword evidence="5" id="KW-1185">Reference proteome</keyword>
<comment type="caution">
    <text evidence="4">The sequence shown here is derived from an EMBL/GenBank/DDBJ whole genome shotgun (WGS) entry which is preliminary data.</text>
</comment>